<dbReference type="InterPro" id="IPR011009">
    <property type="entry name" value="Kinase-like_dom_sf"/>
</dbReference>
<dbReference type="Gene3D" id="1.10.510.10">
    <property type="entry name" value="Transferase(Phosphotransferase) domain 1"/>
    <property type="match status" value="1"/>
</dbReference>
<feature type="domain" description="Protein kinase" evidence="3">
    <location>
        <begin position="104"/>
        <end position="392"/>
    </location>
</feature>
<evidence type="ECO:0000256" key="2">
    <source>
        <dbReference type="ARBA" id="ARBA00022840"/>
    </source>
</evidence>
<dbReference type="InterPro" id="IPR051681">
    <property type="entry name" value="Ser/Thr_Kinases-Pseudokinases"/>
</dbReference>
<dbReference type="PANTHER" id="PTHR44329">
    <property type="entry name" value="SERINE/THREONINE-PROTEIN KINASE TNNI3K-RELATED"/>
    <property type="match status" value="1"/>
</dbReference>
<dbReference type="Proteomes" id="UP001470230">
    <property type="component" value="Unassembled WGS sequence"/>
</dbReference>
<dbReference type="PANTHER" id="PTHR44329:SF298">
    <property type="entry name" value="MIXED LINEAGE KINASE DOMAIN-LIKE PROTEIN"/>
    <property type="match status" value="1"/>
</dbReference>
<gene>
    <name evidence="4" type="ORF">M9Y10_029946</name>
</gene>
<name>A0ABR2KNR7_9EUKA</name>
<evidence type="ECO:0000256" key="1">
    <source>
        <dbReference type="ARBA" id="ARBA00022741"/>
    </source>
</evidence>
<dbReference type="EMBL" id="JAPFFF010000004">
    <property type="protein sequence ID" value="KAK8892706.1"/>
    <property type="molecule type" value="Genomic_DNA"/>
</dbReference>
<accession>A0ABR2KNR7</accession>
<evidence type="ECO:0000313" key="5">
    <source>
        <dbReference type="Proteomes" id="UP001470230"/>
    </source>
</evidence>
<dbReference type="SUPFAM" id="SSF56112">
    <property type="entry name" value="Protein kinase-like (PK-like)"/>
    <property type="match status" value="1"/>
</dbReference>
<dbReference type="InterPro" id="IPR000719">
    <property type="entry name" value="Prot_kinase_dom"/>
</dbReference>
<keyword evidence="2" id="KW-0067">ATP-binding</keyword>
<protein>
    <recommendedName>
        <fullName evidence="3">Protein kinase domain-containing protein</fullName>
    </recommendedName>
</protein>
<evidence type="ECO:0000259" key="3">
    <source>
        <dbReference type="PROSITE" id="PS50011"/>
    </source>
</evidence>
<keyword evidence="5" id="KW-1185">Reference proteome</keyword>
<dbReference type="PROSITE" id="PS50011">
    <property type="entry name" value="PROTEIN_KINASE_DOM"/>
    <property type="match status" value="1"/>
</dbReference>
<sequence>MKIYFSYKNCKVYDVECGARCTVREFLDNAEKKLNKLNEDEDEDNYVQVSLKNIHCVYLRCKKIEETENLQDYSDDLKSNILFISDSTEKPIESSFNLINLDDYENLEFIRYKNAYCIAATDKKTKKKVFIKAYDSDPNRLQDIYVRIQGYSVSSRLKHCVFVKFLGFRYPLNEEEKKQTQIHEIHNEKTKKSIDLTGFIFVFEFVKYGSISELNKNYLISKGKENEIINPTIRCKIMYGIASIMKYIHNEGEKYQHLDIDDILIDEKLEPKLSGFILAKIDYKLLREYFTPCTAPEMFNDEDEPYSFKADVYSYGMILYRLFSAKFDFGDGKQIRSQQQFFMRIYRGQRPQRPENIPDSYWELIQKCWKQNPSDRPTFDVIVEELISDKYVIEEFGMKTNIDELHEYQRRIDSSEFMKILEYNAKLQRQQIEFEAKLQNQQIEFEKRMSQMKLMFEQTKLMYEQIELNKKQPLTTSDTENNENKKE</sequence>
<organism evidence="4 5">
    <name type="scientific">Tritrichomonas musculus</name>
    <dbReference type="NCBI Taxonomy" id="1915356"/>
    <lineage>
        <taxon>Eukaryota</taxon>
        <taxon>Metamonada</taxon>
        <taxon>Parabasalia</taxon>
        <taxon>Tritrichomonadida</taxon>
        <taxon>Tritrichomonadidae</taxon>
        <taxon>Tritrichomonas</taxon>
    </lineage>
</organism>
<comment type="caution">
    <text evidence="4">The sequence shown here is derived from an EMBL/GenBank/DDBJ whole genome shotgun (WGS) entry which is preliminary data.</text>
</comment>
<keyword evidence="1" id="KW-0547">Nucleotide-binding</keyword>
<reference evidence="4 5" key="1">
    <citation type="submission" date="2024-04" db="EMBL/GenBank/DDBJ databases">
        <title>Tritrichomonas musculus Genome.</title>
        <authorList>
            <person name="Alves-Ferreira E."/>
            <person name="Grigg M."/>
            <person name="Lorenzi H."/>
            <person name="Galac M."/>
        </authorList>
    </citation>
    <scope>NUCLEOTIDE SEQUENCE [LARGE SCALE GENOMIC DNA]</scope>
    <source>
        <strain evidence="4 5">EAF2021</strain>
    </source>
</reference>
<proteinExistence type="predicted"/>
<dbReference type="InterPro" id="IPR001245">
    <property type="entry name" value="Ser-Thr/Tyr_kinase_cat_dom"/>
</dbReference>
<dbReference type="Pfam" id="PF07714">
    <property type="entry name" value="PK_Tyr_Ser-Thr"/>
    <property type="match status" value="1"/>
</dbReference>
<evidence type="ECO:0000313" key="4">
    <source>
        <dbReference type="EMBL" id="KAK8892706.1"/>
    </source>
</evidence>